<evidence type="ECO:0000256" key="2">
    <source>
        <dbReference type="ARBA" id="ARBA00023125"/>
    </source>
</evidence>
<dbReference type="InterPro" id="IPR046335">
    <property type="entry name" value="LacI/GalR-like_sensor"/>
</dbReference>
<proteinExistence type="predicted"/>
<evidence type="ECO:0000256" key="3">
    <source>
        <dbReference type="ARBA" id="ARBA00023163"/>
    </source>
</evidence>
<dbReference type="PROSITE" id="PS50932">
    <property type="entry name" value="HTH_LACI_2"/>
    <property type="match status" value="1"/>
</dbReference>
<sequence>MPATIYDIAREAGVSSSTVARVLRGDTKGDRKDSAERAARIRQIADNLGYRPNLRARAFSEQRTKGIGLLYTDDAWVFEGVNDKVLQGLVRELRKHDHHLLLVPVDAGGDWEELLLGGHVDGCVTFQPLPDAVRDGLRNAALPCVMLGDNSDPEMPHIVVDDVTGSYSAARHLIALGHRRIGLYVHKTVKPHCSIQERFQGFETAMTEEGLEPNFWHCAEDEMIAVLTRGGARPTGLICYSDLESTLIGHAMWQYGLKIPNDLSLIGFNDKFATKYMTPPLTTVGFDANKIGTLGAEMIIRSLTGESSKAAPAITSVNVKTQLIVRGSTAAPPRES</sequence>
<name>A0A517U1W7_9BACT</name>
<dbReference type="SUPFAM" id="SSF53822">
    <property type="entry name" value="Periplasmic binding protein-like I"/>
    <property type="match status" value="1"/>
</dbReference>
<dbReference type="CDD" id="cd01392">
    <property type="entry name" value="HTH_LacI"/>
    <property type="match status" value="1"/>
</dbReference>
<evidence type="ECO:0000256" key="1">
    <source>
        <dbReference type="ARBA" id="ARBA00023015"/>
    </source>
</evidence>
<dbReference type="RefSeq" id="WP_145434334.1">
    <property type="nucleotide sequence ID" value="NZ_CP036339.1"/>
</dbReference>
<dbReference type="InterPro" id="IPR000843">
    <property type="entry name" value="HTH_LacI"/>
</dbReference>
<dbReference type="PANTHER" id="PTHR30146:SF138">
    <property type="entry name" value="TRANSCRIPTIONAL REGULATORY PROTEIN"/>
    <property type="match status" value="1"/>
</dbReference>
<dbReference type="OrthoDB" id="9788209at2"/>
<dbReference type="Gene3D" id="3.40.50.2300">
    <property type="match status" value="2"/>
</dbReference>
<evidence type="ECO:0000313" key="5">
    <source>
        <dbReference type="EMBL" id="QDT74619.1"/>
    </source>
</evidence>
<dbReference type="Pfam" id="PF00356">
    <property type="entry name" value="LacI"/>
    <property type="match status" value="1"/>
</dbReference>
<dbReference type="PROSITE" id="PS00356">
    <property type="entry name" value="HTH_LACI_1"/>
    <property type="match status" value="1"/>
</dbReference>
<evidence type="ECO:0000313" key="6">
    <source>
        <dbReference type="Proteomes" id="UP000317909"/>
    </source>
</evidence>
<feature type="domain" description="HTH lacI-type" evidence="4">
    <location>
        <begin position="3"/>
        <end position="61"/>
    </location>
</feature>
<dbReference type="PANTHER" id="PTHR30146">
    <property type="entry name" value="LACI-RELATED TRANSCRIPTIONAL REPRESSOR"/>
    <property type="match status" value="1"/>
</dbReference>
<dbReference type="GO" id="GO:0003700">
    <property type="term" value="F:DNA-binding transcription factor activity"/>
    <property type="evidence" value="ECO:0007669"/>
    <property type="project" value="TreeGrafter"/>
</dbReference>
<dbReference type="SUPFAM" id="SSF47413">
    <property type="entry name" value="lambda repressor-like DNA-binding domains"/>
    <property type="match status" value="1"/>
</dbReference>
<accession>A0A517U1W7</accession>
<dbReference type="InterPro" id="IPR010982">
    <property type="entry name" value="Lambda_DNA-bd_dom_sf"/>
</dbReference>
<dbReference type="AlphaFoldDB" id="A0A517U1W7"/>
<evidence type="ECO:0000259" key="4">
    <source>
        <dbReference type="PROSITE" id="PS50932"/>
    </source>
</evidence>
<protein>
    <submittedName>
        <fullName evidence="5">Catabolite control protein A</fullName>
    </submittedName>
</protein>
<dbReference type="KEGG" id="llh:I41_38160"/>
<dbReference type="Proteomes" id="UP000317909">
    <property type="component" value="Chromosome"/>
</dbReference>
<reference evidence="5 6" key="1">
    <citation type="submission" date="2019-02" db="EMBL/GenBank/DDBJ databases">
        <title>Deep-cultivation of Planctomycetes and their phenomic and genomic characterization uncovers novel biology.</title>
        <authorList>
            <person name="Wiegand S."/>
            <person name="Jogler M."/>
            <person name="Boedeker C."/>
            <person name="Pinto D."/>
            <person name="Vollmers J."/>
            <person name="Rivas-Marin E."/>
            <person name="Kohn T."/>
            <person name="Peeters S.H."/>
            <person name="Heuer A."/>
            <person name="Rast P."/>
            <person name="Oberbeckmann S."/>
            <person name="Bunk B."/>
            <person name="Jeske O."/>
            <person name="Meyerdierks A."/>
            <person name="Storesund J.E."/>
            <person name="Kallscheuer N."/>
            <person name="Luecker S."/>
            <person name="Lage O.M."/>
            <person name="Pohl T."/>
            <person name="Merkel B.J."/>
            <person name="Hornburger P."/>
            <person name="Mueller R.-W."/>
            <person name="Bruemmer F."/>
            <person name="Labrenz M."/>
            <person name="Spormann A.M."/>
            <person name="Op den Camp H."/>
            <person name="Overmann J."/>
            <person name="Amann R."/>
            <person name="Jetten M.S.M."/>
            <person name="Mascher T."/>
            <person name="Medema M.H."/>
            <person name="Devos D.P."/>
            <person name="Kaster A.-K."/>
            <person name="Ovreas L."/>
            <person name="Rohde M."/>
            <person name="Galperin M.Y."/>
            <person name="Jogler C."/>
        </authorList>
    </citation>
    <scope>NUCLEOTIDE SEQUENCE [LARGE SCALE GENOMIC DNA]</scope>
    <source>
        <strain evidence="5 6">I41</strain>
    </source>
</reference>
<dbReference type="GO" id="GO:0000976">
    <property type="term" value="F:transcription cis-regulatory region binding"/>
    <property type="evidence" value="ECO:0007669"/>
    <property type="project" value="TreeGrafter"/>
</dbReference>
<dbReference type="InterPro" id="IPR028082">
    <property type="entry name" value="Peripla_BP_I"/>
</dbReference>
<keyword evidence="3" id="KW-0804">Transcription</keyword>
<dbReference type="Pfam" id="PF13377">
    <property type="entry name" value="Peripla_BP_3"/>
    <property type="match status" value="1"/>
</dbReference>
<organism evidence="5 6">
    <name type="scientific">Lacipirellula limnantheis</name>
    <dbReference type="NCBI Taxonomy" id="2528024"/>
    <lineage>
        <taxon>Bacteria</taxon>
        <taxon>Pseudomonadati</taxon>
        <taxon>Planctomycetota</taxon>
        <taxon>Planctomycetia</taxon>
        <taxon>Pirellulales</taxon>
        <taxon>Lacipirellulaceae</taxon>
        <taxon>Lacipirellula</taxon>
    </lineage>
</organism>
<keyword evidence="1" id="KW-0805">Transcription regulation</keyword>
<keyword evidence="2" id="KW-0238">DNA-binding</keyword>
<gene>
    <name evidence="5" type="primary">ccpA_3</name>
    <name evidence="5" type="ORF">I41_38160</name>
</gene>
<dbReference type="EMBL" id="CP036339">
    <property type="protein sequence ID" value="QDT74619.1"/>
    <property type="molecule type" value="Genomic_DNA"/>
</dbReference>
<dbReference type="CDD" id="cd06267">
    <property type="entry name" value="PBP1_LacI_sugar_binding-like"/>
    <property type="match status" value="1"/>
</dbReference>
<keyword evidence="6" id="KW-1185">Reference proteome</keyword>
<dbReference type="SMART" id="SM00354">
    <property type="entry name" value="HTH_LACI"/>
    <property type="match status" value="1"/>
</dbReference>
<dbReference type="PRINTS" id="PR00036">
    <property type="entry name" value="HTHLACI"/>
</dbReference>
<dbReference type="Gene3D" id="1.10.260.40">
    <property type="entry name" value="lambda repressor-like DNA-binding domains"/>
    <property type="match status" value="1"/>
</dbReference>